<dbReference type="PANTHER" id="PTHR33741">
    <property type="entry name" value="TRANSMEMBRANE PROTEIN DDB_G0269096-RELATED"/>
    <property type="match status" value="1"/>
</dbReference>
<feature type="transmembrane region" description="Helical" evidence="1">
    <location>
        <begin position="179"/>
        <end position="201"/>
    </location>
</feature>
<keyword evidence="1" id="KW-1133">Transmembrane helix</keyword>
<feature type="transmembrane region" description="Helical" evidence="1">
    <location>
        <begin position="111"/>
        <end position="130"/>
    </location>
</feature>
<dbReference type="Pfam" id="PF04982">
    <property type="entry name" value="TM_HPP"/>
    <property type="match status" value="1"/>
</dbReference>
<reference evidence="4" key="1">
    <citation type="submission" date="2020-06" db="EMBL/GenBank/DDBJ databases">
        <title>A chromosome-scale genome assembly of Talaromyces rugulosus W13939.</title>
        <authorList>
            <person name="Wang B."/>
            <person name="Guo L."/>
            <person name="Ye K."/>
            <person name="Wang L."/>
        </authorList>
    </citation>
    <scope>NUCLEOTIDE SEQUENCE [LARGE SCALE GENOMIC DNA]</scope>
    <source>
        <strain evidence="4">W13939</strain>
    </source>
</reference>
<proteinExistence type="predicted"/>
<feature type="transmembrane region" description="Helical" evidence="1">
    <location>
        <begin position="82"/>
        <end position="99"/>
    </location>
</feature>
<feature type="domain" description="HPP transmembrane region" evidence="2">
    <location>
        <begin position="48"/>
        <end position="207"/>
    </location>
</feature>
<feature type="transmembrane region" description="Helical" evidence="1">
    <location>
        <begin position="137"/>
        <end position="159"/>
    </location>
</feature>
<evidence type="ECO:0000313" key="3">
    <source>
        <dbReference type="EMBL" id="QKX61020.1"/>
    </source>
</evidence>
<dbReference type="KEGG" id="trg:TRUGW13939_08166"/>
<dbReference type="GeneID" id="55995655"/>
<dbReference type="PANTHER" id="PTHR33741:SF5">
    <property type="entry name" value="TRANSMEMBRANE PROTEIN DDB_G0269096-RELATED"/>
    <property type="match status" value="1"/>
</dbReference>
<dbReference type="EMBL" id="CP055901">
    <property type="protein sequence ID" value="QKX61020.1"/>
    <property type="molecule type" value="Genomic_DNA"/>
</dbReference>
<keyword evidence="4" id="KW-1185">Reference proteome</keyword>
<protein>
    <recommendedName>
        <fullName evidence="2">HPP transmembrane region domain-containing protein</fullName>
    </recommendedName>
</protein>
<accession>A0A7H8R3V4</accession>
<dbReference type="RefSeq" id="XP_035347195.1">
    <property type="nucleotide sequence ID" value="XM_035491302.1"/>
</dbReference>
<dbReference type="InterPro" id="IPR058581">
    <property type="entry name" value="TM_HPP"/>
</dbReference>
<gene>
    <name evidence="3" type="ORF">TRUGW13939_08166</name>
</gene>
<evidence type="ECO:0000313" key="4">
    <source>
        <dbReference type="Proteomes" id="UP000509510"/>
    </source>
</evidence>
<feature type="transmembrane region" description="Helical" evidence="1">
    <location>
        <begin position="47"/>
        <end position="70"/>
    </location>
</feature>
<evidence type="ECO:0000259" key="2">
    <source>
        <dbReference type="Pfam" id="PF04982"/>
    </source>
</evidence>
<dbReference type="AlphaFoldDB" id="A0A7H8R3V4"/>
<keyword evidence="1" id="KW-0812">Transmembrane</keyword>
<dbReference type="OrthoDB" id="2016548at2759"/>
<name>A0A7H8R3V4_TALRU</name>
<sequence>MGISDPAAWNFDIDRWLNPLVPSPPWRWLPYPVSYLLGHRRTPQRPIGSLIIAAWAFVGIFVGLIVIELVSRQVAVFQDHKAPIIIASFGAASVLNFYAIESPLAQPRNSVLGQVISSIIGVAICKLFALSPHFESIRWLGGALACALATVLMALTKTVHPPAGATALLAVVSDDSLVLGWWLVPLILLGAVLMTVVAMVINNIQRTFPQYWWTPEDLSKTKPVTDSDSALNADVEGQLSKSSLAQVEGSVDQEQVVITRGRVVVPDQLYLTPEEKTFLVELSDRL</sequence>
<dbReference type="InterPro" id="IPR007065">
    <property type="entry name" value="HPP"/>
</dbReference>
<dbReference type="Proteomes" id="UP000509510">
    <property type="component" value="Chromosome IV"/>
</dbReference>
<organism evidence="3 4">
    <name type="scientific">Talaromyces rugulosus</name>
    <name type="common">Penicillium rugulosum</name>
    <dbReference type="NCBI Taxonomy" id="121627"/>
    <lineage>
        <taxon>Eukaryota</taxon>
        <taxon>Fungi</taxon>
        <taxon>Dikarya</taxon>
        <taxon>Ascomycota</taxon>
        <taxon>Pezizomycotina</taxon>
        <taxon>Eurotiomycetes</taxon>
        <taxon>Eurotiomycetidae</taxon>
        <taxon>Eurotiales</taxon>
        <taxon>Trichocomaceae</taxon>
        <taxon>Talaromyces</taxon>
        <taxon>Talaromyces sect. Islandici</taxon>
    </lineage>
</organism>
<keyword evidence="1" id="KW-0472">Membrane</keyword>
<evidence type="ECO:0000256" key="1">
    <source>
        <dbReference type="SAM" id="Phobius"/>
    </source>
</evidence>